<dbReference type="PROSITE" id="PS51202">
    <property type="entry name" value="RCK_C"/>
    <property type="match status" value="1"/>
</dbReference>
<dbReference type="InterPro" id="IPR006037">
    <property type="entry name" value="RCK_C"/>
</dbReference>
<dbReference type="SUPFAM" id="SSF116726">
    <property type="entry name" value="TrkA C-terminal domain-like"/>
    <property type="match status" value="1"/>
</dbReference>
<evidence type="ECO:0000313" key="3">
    <source>
        <dbReference type="EMBL" id="UGS35437.1"/>
    </source>
</evidence>
<feature type="transmembrane region" description="Helical" evidence="1">
    <location>
        <begin position="6"/>
        <end position="30"/>
    </location>
</feature>
<keyword evidence="1" id="KW-0812">Transmembrane</keyword>
<dbReference type="EMBL" id="CP087164">
    <property type="protein sequence ID" value="UGS35437.1"/>
    <property type="molecule type" value="Genomic_DNA"/>
</dbReference>
<dbReference type="GO" id="GO:0008324">
    <property type="term" value="F:monoatomic cation transmembrane transporter activity"/>
    <property type="evidence" value="ECO:0007669"/>
    <property type="project" value="InterPro"/>
</dbReference>
<feature type="transmembrane region" description="Helical" evidence="1">
    <location>
        <begin position="68"/>
        <end position="89"/>
    </location>
</feature>
<keyword evidence="1" id="KW-0472">Membrane</keyword>
<feature type="domain" description="RCK C-terminal" evidence="2">
    <location>
        <begin position="139"/>
        <end position="226"/>
    </location>
</feature>
<sequence>MEGVIAIFAAIVVLGLILRTGTEALVLTGLSRDIARFQVRSAFFGVGYTTAEAETIVNHPLRRRIVQMLLVAGAIGISGVVSSSILTLARQEDSIVGPLLGLVGATLLLWAAMSVKPLDRLMTRIVAWGLRRATNIDTRDYDALLRIHDQYSVTQITIRPDGILAGRSLAEVAPESPGIVLLGIERAEGGEYVGAPPLDTRIEAGDVLTIYGRDDVLARMGGAAPAPRR</sequence>
<feature type="transmembrane region" description="Helical" evidence="1">
    <location>
        <begin position="95"/>
        <end position="115"/>
    </location>
</feature>
<keyword evidence="4" id="KW-1185">Reference proteome</keyword>
<keyword evidence="1" id="KW-1133">Transmembrane helix</keyword>
<dbReference type="RefSeq" id="WP_259315124.1">
    <property type="nucleotide sequence ID" value="NZ_CP087164.1"/>
</dbReference>
<evidence type="ECO:0000256" key="1">
    <source>
        <dbReference type="SAM" id="Phobius"/>
    </source>
</evidence>
<evidence type="ECO:0000313" key="4">
    <source>
        <dbReference type="Proteomes" id="UP001162834"/>
    </source>
</evidence>
<dbReference type="AlphaFoldDB" id="A0A9E6XX79"/>
<dbReference type="InterPro" id="IPR036721">
    <property type="entry name" value="RCK_C_sf"/>
</dbReference>
<dbReference type="Proteomes" id="UP001162834">
    <property type="component" value="Chromosome"/>
</dbReference>
<dbReference type="Gene3D" id="3.30.70.1450">
    <property type="entry name" value="Regulator of K+ conductance, C-terminal domain"/>
    <property type="match status" value="1"/>
</dbReference>
<proteinExistence type="predicted"/>
<dbReference type="KEGG" id="sbae:DSM104329_01825"/>
<gene>
    <name evidence="3" type="ORF">DSM104329_01825</name>
</gene>
<accession>A0A9E6XX79</accession>
<evidence type="ECO:0000259" key="2">
    <source>
        <dbReference type="PROSITE" id="PS51202"/>
    </source>
</evidence>
<dbReference type="Pfam" id="PF02080">
    <property type="entry name" value="TrkA_C"/>
    <property type="match status" value="1"/>
</dbReference>
<organism evidence="3 4">
    <name type="scientific">Capillimicrobium parvum</name>
    <dbReference type="NCBI Taxonomy" id="2884022"/>
    <lineage>
        <taxon>Bacteria</taxon>
        <taxon>Bacillati</taxon>
        <taxon>Actinomycetota</taxon>
        <taxon>Thermoleophilia</taxon>
        <taxon>Solirubrobacterales</taxon>
        <taxon>Capillimicrobiaceae</taxon>
        <taxon>Capillimicrobium</taxon>
    </lineage>
</organism>
<protein>
    <recommendedName>
        <fullName evidence="2">RCK C-terminal domain-containing protein</fullName>
    </recommendedName>
</protein>
<name>A0A9E6XX79_9ACTN</name>
<reference evidence="3" key="1">
    <citation type="journal article" date="2022" name="Int. J. Syst. Evol. Microbiol.">
        <title>Pseudomonas aegrilactucae sp. nov. and Pseudomonas morbosilactucae sp. nov., pathogens causing bacterial rot of lettuce in Japan.</title>
        <authorList>
            <person name="Sawada H."/>
            <person name="Fujikawa T."/>
            <person name="Satou M."/>
        </authorList>
    </citation>
    <scope>NUCLEOTIDE SEQUENCE</scope>
    <source>
        <strain evidence="3">0166_1</strain>
    </source>
</reference>
<dbReference type="GO" id="GO:0006813">
    <property type="term" value="P:potassium ion transport"/>
    <property type="evidence" value="ECO:0007669"/>
    <property type="project" value="InterPro"/>
</dbReference>